<name>A0A9P5BY05_9PLEO</name>
<dbReference type="AlphaFoldDB" id="A0A9P5BY05"/>
<accession>A0A9P5BY05</accession>
<keyword evidence="2" id="KW-1185">Reference proteome</keyword>
<dbReference type="Proteomes" id="UP000758155">
    <property type="component" value="Unassembled WGS sequence"/>
</dbReference>
<protein>
    <submittedName>
        <fullName evidence="1">Uncharacterized protein</fullName>
    </submittedName>
</protein>
<dbReference type="EMBL" id="SWKV01000073">
    <property type="protein sequence ID" value="KAF3033998.1"/>
    <property type="molecule type" value="Genomic_DNA"/>
</dbReference>
<sequence length="253" mass="27150">MKALDQAFIDNGISKRLTLLELPPELNTTEFVNGNMHPILTTHGYGADIRQSALQINGPLLTSSTMIPFKPLLAPLNAYIGGEDKNTLDALRLAGILPSIVSTLLGGIKLRLGDFFPPNAAYQADGNGGFFANSKWVVLPNPISGPGVYPEAVDTAFKNTSDPRYSFNFWNSLVNQPVILKGAMTGHCQQNSFFFNESTVSLQFRFGDATLGPAASGVSLTKSVLQGKYTNVLGFSACAQNVGFAAQKCKDLE</sequence>
<evidence type="ECO:0000313" key="2">
    <source>
        <dbReference type="Proteomes" id="UP000758155"/>
    </source>
</evidence>
<comment type="caution">
    <text evidence="1">The sequence shown here is derived from an EMBL/GenBank/DDBJ whole genome shotgun (WGS) entry which is preliminary data.</text>
</comment>
<proteinExistence type="predicted"/>
<organism evidence="1 2">
    <name type="scientific">Didymella heteroderae</name>
    <dbReference type="NCBI Taxonomy" id="1769908"/>
    <lineage>
        <taxon>Eukaryota</taxon>
        <taxon>Fungi</taxon>
        <taxon>Dikarya</taxon>
        <taxon>Ascomycota</taxon>
        <taxon>Pezizomycotina</taxon>
        <taxon>Dothideomycetes</taxon>
        <taxon>Pleosporomycetidae</taxon>
        <taxon>Pleosporales</taxon>
        <taxon>Pleosporineae</taxon>
        <taxon>Didymellaceae</taxon>
        <taxon>Didymella</taxon>
    </lineage>
</organism>
<dbReference type="OrthoDB" id="265717at2759"/>
<reference evidence="1" key="1">
    <citation type="submission" date="2019-04" db="EMBL/GenBank/DDBJ databases">
        <title>Sequencing of skin fungus with MAO and IRED activity.</title>
        <authorList>
            <person name="Marsaioli A.J."/>
            <person name="Bonatto J.M.C."/>
            <person name="Reis Junior O."/>
        </authorList>
    </citation>
    <scope>NUCLEOTIDE SEQUENCE</scope>
    <source>
        <strain evidence="1">28M1</strain>
    </source>
</reference>
<evidence type="ECO:0000313" key="1">
    <source>
        <dbReference type="EMBL" id="KAF3033998.1"/>
    </source>
</evidence>
<gene>
    <name evidence="1" type="ORF">E8E12_006108</name>
</gene>